<comment type="caution">
    <text evidence="7">The sequence shown here is derived from an EMBL/GenBank/DDBJ whole genome shotgun (WGS) entry which is preliminary data.</text>
</comment>
<organism evidence="7">
    <name type="scientific">mine drainage metagenome</name>
    <dbReference type="NCBI Taxonomy" id="410659"/>
    <lineage>
        <taxon>unclassified sequences</taxon>
        <taxon>metagenomes</taxon>
        <taxon>ecological metagenomes</taxon>
    </lineage>
</organism>
<accession>T1BW01</accession>
<evidence type="ECO:0000256" key="2">
    <source>
        <dbReference type="ARBA" id="ARBA00012274"/>
    </source>
</evidence>
<evidence type="ECO:0000256" key="4">
    <source>
        <dbReference type="ARBA" id="ARBA00022741"/>
    </source>
</evidence>
<keyword evidence="4" id="KW-0547">Nucleotide-binding</keyword>
<dbReference type="Pfam" id="PF12637">
    <property type="entry name" value="TSCPD"/>
    <property type="match status" value="1"/>
</dbReference>
<keyword evidence="3" id="KW-0237">DNA synthesis</keyword>
<sequence length="243" mass="27154">MQKIAKKIVDWSVETQRVETQRVETQRVETPSVADTQVKLAEPVVGRAVEPATEVTERPERLEGATYKVKTPLSEHAMYVTINDIVVNCDGRREARPFEVFINTKHLEHYQWVVALTRVLSALFRKGGDVAFLVDELKAVFDPVGGYWKEGRFMPSLIAEIGYVLEQHFTGIGIMDRREPDPEQKKLIAEKRAAYEDENRQQDAFAKGGFPAGAQLCSKCHAAAVVVLDGCKTCLNCADSKCG</sequence>
<evidence type="ECO:0000259" key="6">
    <source>
        <dbReference type="Pfam" id="PF12637"/>
    </source>
</evidence>
<gene>
    <name evidence="7" type="ORF">B1B_01258</name>
</gene>
<comment type="catalytic activity">
    <reaction evidence="5">
        <text>a 2'-deoxyribonucleoside 5'-diphosphate + [thioredoxin]-disulfide + H2O = a ribonucleoside 5'-diphosphate + [thioredoxin]-dithiol</text>
        <dbReference type="Rhea" id="RHEA:23252"/>
        <dbReference type="Rhea" id="RHEA-COMP:10698"/>
        <dbReference type="Rhea" id="RHEA-COMP:10700"/>
        <dbReference type="ChEBI" id="CHEBI:15377"/>
        <dbReference type="ChEBI" id="CHEBI:29950"/>
        <dbReference type="ChEBI" id="CHEBI:50058"/>
        <dbReference type="ChEBI" id="CHEBI:57930"/>
        <dbReference type="ChEBI" id="CHEBI:73316"/>
        <dbReference type="EC" id="1.17.4.1"/>
    </reaction>
</comment>
<dbReference type="GO" id="GO:0004748">
    <property type="term" value="F:ribonucleoside-diphosphate reductase activity, thioredoxin disulfide as acceptor"/>
    <property type="evidence" value="ECO:0007669"/>
    <property type="project" value="UniProtKB-EC"/>
</dbReference>
<dbReference type="EMBL" id="AUZY01000880">
    <property type="protein sequence ID" value="EQD77096.1"/>
    <property type="molecule type" value="Genomic_DNA"/>
</dbReference>
<evidence type="ECO:0000313" key="7">
    <source>
        <dbReference type="EMBL" id="EQD77096.1"/>
    </source>
</evidence>
<name>T1BW01_9ZZZZ</name>
<comment type="similarity">
    <text evidence="1">Belongs to the ribonucleoside diphosphate reductase class-2 family.</text>
</comment>
<feature type="domain" description="TSCPD" evidence="6">
    <location>
        <begin position="58"/>
        <end position="168"/>
    </location>
</feature>
<evidence type="ECO:0000256" key="3">
    <source>
        <dbReference type="ARBA" id="ARBA00022634"/>
    </source>
</evidence>
<evidence type="ECO:0000256" key="5">
    <source>
        <dbReference type="ARBA" id="ARBA00047754"/>
    </source>
</evidence>
<reference evidence="7" key="2">
    <citation type="journal article" date="2014" name="ISME J.">
        <title>Microbial stratification in low pH oxic and suboxic macroscopic growths along an acid mine drainage.</title>
        <authorList>
            <person name="Mendez-Garcia C."/>
            <person name="Mesa V."/>
            <person name="Sprenger R.R."/>
            <person name="Richter M."/>
            <person name="Diez M.S."/>
            <person name="Solano J."/>
            <person name="Bargiela R."/>
            <person name="Golyshina O.V."/>
            <person name="Manteca A."/>
            <person name="Ramos J.L."/>
            <person name="Gallego J.R."/>
            <person name="Llorente I."/>
            <person name="Martins Dos Santos V.A."/>
            <person name="Jensen O.N."/>
            <person name="Pelaez A.I."/>
            <person name="Sanchez J."/>
            <person name="Ferrer M."/>
        </authorList>
    </citation>
    <scope>NUCLEOTIDE SEQUENCE</scope>
</reference>
<protein>
    <recommendedName>
        <fullName evidence="2">ribonucleoside-diphosphate reductase</fullName>
        <ecNumber evidence="2">1.17.4.1</ecNumber>
    </recommendedName>
</protein>
<evidence type="ECO:0000256" key="1">
    <source>
        <dbReference type="ARBA" id="ARBA00007405"/>
    </source>
</evidence>
<dbReference type="GO" id="GO:0000166">
    <property type="term" value="F:nucleotide binding"/>
    <property type="evidence" value="ECO:0007669"/>
    <property type="project" value="UniProtKB-KW"/>
</dbReference>
<reference evidence="7" key="1">
    <citation type="submission" date="2013-08" db="EMBL/GenBank/DDBJ databases">
        <authorList>
            <person name="Mendez C."/>
            <person name="Richter M."/>
            <person name="Ferrer M."/>
            <person name="Sanchez J."/>
        </authorList>
    </citation>
    <scope>NUCLEOTIDE SEQUENCE</scope>
</reference>
<proteinExistence type="inferred from homology"/>
<dbReference type="AlphaFoldDB" id="T1BW01"/>
<dbReference type="EC" id="1.17.4.1" evidence="2"/>
<dbReference type="InterPro" id="IPR024434">
    <property type="entry name" value="TSCPD_dom"/>
</dbReference>
<dbReference type="GO" id="GO:0071897">
    <property type="term" value="P:DNA biosynthetic process"/>
    <property type="evidence" value="ECO:0007669"/>
    <property type="project" value="UniProtKB-KW"/>
</dbReference>